<evidence type="ECO:0000313" key="6">
    <source>
        <dbReference type="EMBL" id="AMW03944.1"/>
    </source>
</evidence>
<dbReference type="Proteomes" id="UP000076404">
    <property type="component" value="Chromosome"/>
</dbReference>
<dbReference type="SUPFAM" id="SSF46626">
    <property type="entry name" value="Cytochrome c"/>
    <property type="match status" value="1"/>
</dbReference>
<evidence type="ECO:0000256" key="3">
    <source>
        <dbReference type="ARBA" id="ARBA00023004"/>
    </source>
</evidence>
<dbReference type="EMBL" id="CP011454">
    <property type="protein sequence ID" value="AMW03944.1"/>
    <property type="molecule type" value="Genomic_DNA"/>
</dbReference>
<dbReference type="OrthoDB" id="9809720at2"/>
<dbReference type="PANTHER" id="PTHR35008">
    <property type="entry name" value="BLL4482 PROTEIN-RELATED"/>
    <property type="match status" value="1"/>
</dbReference>
<name>A0A143BHQ9_9BACT</name>
<dbReference type="InterPro" id="IPR036909">
    <property type="entry name" value="Cyt_c-like_dom_sf"/>
</dbReference>
<evidence type="ECO:0000256" key="1">
    <source>
        <dbReference type="ARBA" id="ARBA00022617"/>
    </source>
</evidence>
<reference evidence="6 7" key="1">
    <citation type="journal article" date="2014" name="Proc. Natl. Acad. Sci. U.S.A.">
        <title>Functional type 2 photosynthetic reaction centers found in the rare bacterial phylum Gemmatimonadetes.</title>
        <authorList>
            <person name="Zeng Y."/>
            <person name="Feng F."/>
            <person name="Medova H."/>
            <person name="Dean J."/>
            <person name="Koblizek M."/>
        </authorList>
    </citation>
    <scope>NUCLEOTIDE SEQUENCE [LARGE SCALE GENOMIC DNA]</scope>
    <source>
        <strain evidence="6 7">AP64</strain>
    </source>
</reference>
<dbReference type="STRING" id="1379270.GEMMAAP_02010"/>
<protein>
    <recommendedName>
        <fullName evidence="5">Cytochrome c domain-containing protein</fullName>
    </recommendedName>
</protein>
<evidence type="ECO:0000256" key="4">
    <source>
        <dbReference type="PROSITE-ProRule" id="PRU00433"/>
    </source>
</evidence>
<dbReference type="Pfam" id="PF13442">
    <property type="entry name" value="Cytochrome_CBB3"/>
    <property type="match status" value="1"/>
</dbReference>
<reference evidence="6 7" key="2">
    <citation type="journal article" date="2016" name="Environ. Microbiol. Rep.">
        <title>Metagenomic evidence for the presence of phototrophic Gemmatimonadetes bacteria in diverse environments.</title>
        <authorList>
            <person name="Zeng Y."/>
            <person name="Baumbach J."/>
            <person name="Barbosa E.G."/>
            <person name="Azevedo V."/>
            <person name="Zhang C."/>
            <person name="Koblizek M."/>
        </authorList>
    </citation>
    <scope>NUCLEOTIDE SEQUENCE [LARGE SCALE GENOMIC DNA]</scope>
    <source>
        <strain evidence="6 7">AP64</strain>
    </source>
</reference>
<keyword evidence="1 4" id="KW-0349">Heme</keyword>
<dbReference type="PROSITE" id="PS51257">
    <property type="entry name" value="PROKAR_LIPOPROTEIN"/>
    <property type="match status" value="1"/>
</dbReference>
<dbReference type="GO" id="GO:0046872">
    <property type="term" value="F:metal ion binding"/>
    <property type="evidence" value="ECO:0007669"/>
    <property type="project" value="UniProtKB-KW"/>
</dbReference>
<proteinExistence type="predicted"/>
<dbReference type="PROSITE" id="PS51007">
    <property type="entry name" value="CYTC"/>
    <property type="match status" value="1"/>
</dbReference>
<accession>A0A143BHQ9</accession>
<dbReference type="Gene3D" id="1.10.760.10">
    <property type="entry name" value="Cytochrome c-like domain"/>
    <property type="match status" value="1"/>
</dbReference>
<feature type="domain" description="Cytochrome c" evidence="5">
    <location>
        <begin position="61"/>
        <end position="156"/>
    </location>
</feature>
<dbReference type="GO" id="GO:0020037">
    <property type="term" value="F:heme binding"/>
    <property type="evidence" value="ECO:0007669"/>
    <property type="project" value="InterPro"/>
</dbReference>
<keyword evidence="2 4" id="KW-0479">Metal-binding</keyword>
<evidence type="ECO:0000256" key="2">
    <source>
        <dbReference type="ARBA" id="ARBA00022723"/>
    </source>
</evidence>
<dbReference type="InterPro" id="IPR009056">
    <property type="entry name" value="Cyt_c-like_dom"/>
</dbReference>
<dbReference type="GO" id="GO:0009055">
    <property type="term" value="F:electron transfer activity"/>
    <property type="evidence" value="ECO:0007669"/>
    <property type="project" value="InterPro"/>
</dbReference>
<keyword evidence="3 4" id="KW-0408">Iron</keyword>
<gene>
    <name evidence="6" type="ORF">GEMMAAP_02010</name>
</gene>
<dbReference type="InterPro" id="IPR051459">
    <property type="entry name" value="Cytochrome_c-type_DH"/>
</dbReference>
<organism evidence="6 7">
    <name type="scientific">Gemmatimonas phototrophica</name>
    <dbReference type="NCBI Taxonomy" id="1379270"/>
    <lineage>
        <taxon>Bacteria</taxon>
        <taxon>Pseudomonadati</taxon>
        <taxon>Gemmatimonadota</taxon>
        <taxon>Gemmatimonadia</taxon>
        <taxon>Gemmatimonadales</taxon>
        <taxon>Gemmatimonadaceae</taxon>
        <taxon>Gemmatimonas</taxon>
    </lineage>
</organism>
<dbReference type="PANTHER" id="PTHR35008:SF8">
    <property type="entry name" value="ALCOHOL DEHYDROGENASE CYTOCHROME C SUBUNIT"/>
    <property type="match status" value="1"/>
</dbReference>
<keyword evidence="7" id="KW-1185">Reference proteome</keyword>
<dbReference type="KEGG" id="gph:GEMMAAP_02010"/>
<dbReference type="RefSeq" id="WP_053333955.1">
    <property type="nucleotide sequence ID" value="NZ_CP011454.1"/>
</dbReference>
<sequence length="191" mass="19980">MRSLVILGLVAGLAACGSKPADNAPAQGTRYGLGTPASDSLIRAMDIDIGPDGAGLPVGQGTVADGGTLYQAQCAMCHGAKGEGMEPAFPRLLGRVPAAEDFTFSSDPKLPHTIGNYWSHATTLFDYIRRAMPHTKPGSLSDDQVYALTAYLLAMDDVIADDATLDAAALRAVKMPYADRFVADDRAPGKP</sequence>
<dbReference type="AlphaFoldDB" id="A0A143BHQ9"/>
<evidence type="ECO:0000259" key="5">
    <source>
        <dbReference type="PROSITE" id="PS51007"/>
    </source>
</evidence>
<dbReference type="eggNOG" id="COG2010">
    <property type="taxonomic scope" value="Bacteria"/>
</dbReference>
<evidence type="ECO:0000313" key="7">
    <source>
        <dbReference type="Proteomes" id="UP000076404"/>
    </source>
</evidence>